<reference evidence="4" key="1">
    <citation type="submission" date="2025-08" db="UniProtKB">
        <authorList>
            <consortium name="RefSeq"/>
        </authorList>
    </citation>
    <scope>IDENTIFICATION</scope>
    <source>
        <tissue evidence="4">Testes</tissue>
    </source>
</reference>
<dbReference type="PANTHER" id="PTHR43569:SF2">
    <property type="entry name" value="AMIDOHYDROLASE-RELATED DOMAIN-CONTAINING PROTEIN"/>
    <property type="match status" value="1"/>
</dbReference>
<gene>
    <name evidence="4" type="primary">LOC100377047</name>
</gene>
<dbReference type="Pfam" id="PF04909">
    <property type="entry name" value="Amidohydro_2"/>
    <property type="match status" value="1"/>
</dbReference>
<dbReference type="InterPro" id="IPR006680">
    <property type="entry name" value="Amidohydro-rel"/>
</dbReference>
<evidence type="ECO:0000256" key="1">
    <source>
        <dbReference type="ARBA" id="ARBA00038310"/>
    </source>
</evidence>
<keyword evidence="3" id="KW-1185">Reference proteome</keyword>
<dbReference type="Gene3D" id="3.20.20.140">
    <property type="entry name" value="Metal-dependent hydrolases"/>
    <property type="match status" value="1"/>
</dbReference>
<protein>
    <submittedName>
        <fullName evidence="4">Uncharacterized protein LOC100377047</fullName>
    </submittedName>
</protein>
<dbReference type="GeneID" id="100377047"/>
<evidence type="ECO:0000259" key="2">
    <source>
        <dbReference type="Pfam" id="PF04909"/>
    </source>
</evidence>
<accession>A0ABM0MTT0</accession>
<name>A0ABM0MTT0_SACKO</name>
<dbReference type="RefSeq" id="XP_006823421.1">
    <property type="nucleotide sequence ID" value="XM_006823358.1"/>
</dbReference>
<evidence type="ECO:0000313" key="4">
    <source>
        <dbReference type="RefSeq" id="XP_006823421.1"/>
    </source>
</evidence>
<feature type="domain" description="Amidohydrolase-related" evidence="2">
    <location>
        <begin position="90"/>
        <end position="306"/>
    </location>
</feature>
<dbReference type="Proteomes" id="UP000694865">
    <property type="component" value="Unplaced"/>
</dbReference>
<dbReference type="PANTHER" id="PTHR43569">
    <property type="entry name" value="AMIDOHYDROLASE"/>
    <property type="match status" value="1"/>
</dbReference>
<proteinExistence type="inferred from homology"/>
<dbReference type="SUPFAM" id="SSF51556">
    <property type="entry name" value="Metallo-dependent hydrolases"/>
    <property type="match status" value="1"/>
</dbReference>
<sequence length="309" mass="35166">MEFIDPHFHVWDTLEIAKTGHSAKLLGGPGKEFPIYCTEDYRVDFESVDGMVCKGCVYIEGISSVPLAEAMWASGECLNLVGETSVCDFRVVARCDLSDPDAKKRLRRLKSISGVVGVRQIMSHHPSNPTLTWPLVERADYMQDKDWLIGYAALGKLDLSFELQVNQHQLADFVQVAQRYPNTNVVINHMGMLNMNESDALDIWRKGMAALAECKNVSVKISFIDFAVPQWYKDEKANEEVRGYIREVIVMFGSDRCMFASNFPVDKYGGVTMDQLYSNYRKFVADLDEKSQYDLFYGTAARFYKFDTE</sequence>
<evidence type="ECO:0000313" key="3">
    <source>
        <dbReference type="Proteomes" id="UP000694865"/>
    </source>
</evidence>
<dbReference type="InterPro" id="IPR032466">
    <property type="entry name" value="Metal_Hydrolase"/>
</dbReference>
<dbReference type="InterPro" id="IPR052350">
    <property type="entry name" value="Metallo-dep_Lactonases"/>
</dbReference>
<organism evidence="3 4">
    <name type="scientific">Saccoglossus kowalevskii</name>
    <name type="common">Acorn worm</name>
    <dbReference type="NCBI Taxonomy" id="10224"/>
    <lineage>
        <taxon>Eukaryota</taxon>
        <taxon>Metazoa</taxon>
        <taxon>Hemichordata</taxon>
        <taxon>Enteropneusta</taxon>
        <taxon>Harrimaniidae</taxon>
        <taxon>Saccoglossus</taxon>
    </lineage>
</organism>
<comment type="similarity">
    <text evidence="1">Belongs to the metallo-dependent hydrolases superfamily.</text>
</comment>